<dbReference type="PROSITE" id="PS50011">
    <property type="entry name" value="PROTEIN_KINASE_DOM"/>
    <property type="match status" value="1"/>
</dbReference>
<dbReference type="SUPFAM" id="SSF56112">
    <property type="entry name" value="Protein kinase-like (PK-like)"/>
    <property type="match status" value="1"/>
</dbReference>
<dbReference type="EC" id="2.7.11.1" evidence="1"/>
<evidence type="ECO:0000313" key="10">
    <source>
        <dbReference type="EMBL" id="PNX90459.1"/>
    </source>
</evidence>
<dbReference type="Pfam" id="PF00069">
    <property type="entry name" value="Pkinase"/>
    <property type="match status" value="1"/>
</dbReference>
<comment type="catalytic activity">
    <reaction evidence="7">
        <text>L-threonyl-[protein] + ATP = O-phospho-L-threonyl-[protein] + ADP + H(+)</text>
        <dbReference type="Rhea" id="RHEA:46608"/>
        <dbReference type="Rhea" id="RHEA-COMP:11060"/>
        <dbReference type="Rhea" id="RHEA-COMP:11605"/>
        <dbReference type="ChEBI" id="CHEBI:15378"/>
        <dbReference type="ChEBI" id="CHEBI:30013"/>
        <dbReference type="ChEBI" id="CHEBI:30616"/>
        <dbReference type="ChEBI" id="CHEBI:61977"/>
        <dbReference type="ChEBI" id="CHEBI:456216"/>
        <dbReference type="EC" id="2.7.11.1"/>
    </reaction>
</comment>
<dbReference type="FunFam" id="3.30.200.20:FF:000351">
    <property type="entry name" value="protein kinase PINOID 2"/>
    <property type="match status" value="1"/>
</dbReference>
<dbReference type="STRING" id="57577.A0A2K3MI86"/>
<comment type="caution">
    <text evidence="10">The sequence shown here is derived from an EMBL/GenBank/DDBJ whole genome shotgun (WGS) entry which is preliminary data.</text>
</comment>
<sequence length="177" mass="20027">MLETGARDSELSSMSSESICSTSFSRLSFDLLPPSPESLSIKPHRSSDFAYSAIRSAAFRRKSALTFRDFHLLRRIGAGDIGTVYLCRLRNEKEEDTCCLYAMKVVDKDAVALKKKSQRAEMERKILKMLDHPFLPTLYAEFEASHFSCIVMEFCSGGDLHSLRHKHPHNRLPLPSA</sequence>
<organism evidence="10 11">
    <name type="scientific">Trifolium pratense</name>
    <name type="common">Red clover</name>
    <dbReference type="NCBI Taxonomy" id="57577"/>
    <lineage>
        <taxon>Eukaryota</taxon>
        <taxon>Viridiplantae</taxon>
        <taxon>Streptophyta</taxon>
        <taxon>Embryophyta</taxon>
        <taxon>Tracheophyta</taxon>
        <taxon>Spermatophyta</taxon>
        <taxon>Magnoliopsida</taxon>
        <taxon>eudicotyledons</taxon>
        <taxon>Gunneridae</taxon>
        <taxon>Pentapetalae</taxon>
        <taxon>rosids</taxon>
        <taxon>fabids</taxon>
        <taxon>Fabales</taxon>
        <taxon>Fabaceae</taxon>
        <taxon>Papilionoideae</taxon>
        <taxon>50 kb inversion clade</taxon>
        <taxon>NPAAA clade</taxon>
        <taxon>Hologalegina</taxon>
        <taxon>IRL clade</taxon>
        <taxon>Trifolieae</taxon>
        <taxon>Trifolium</taxon>
    </lineage>
</organism>
<dbReference type="Gene3D" id="3.30.200.20">
    <property type="entry name" value="Phosphorylase Kinase, domain 1"/>
    <property type="match status" value="1"/>
</dbReference>
<evidence type="ECO:0000256" key="2">
    <source>
        <dbReference type="ARBA" id="ARBA00022527"/>
    </source>
</evidence>
<gene>
    <name evidence="10" type="ORF">L195_g046583</name>
</gene>
<evidence type="ECO:0000256" key="3">
    <source>
        <dbReference type="ARBA" id="ARBA00022679"/>
    </source>
</evidence>
<evidence type="ECO:0000259" key="9">
    <source>
        <dbReference type="PROSITE" id="PS50011"/>
    </source>
</evidence>
<evidence type="ECO:0000256" key="1">
    <source>
        <dbReference type="ARBA" id="ARBA00012513"/>
    </source>
</evidence>
<dbReference type="InterPro" id="IPR000719">
    <property type="entry name" value="Prot_kinase_dom"/>
</dbReference>
<keyword evidence="4" id="KW-0547">Nucleotide-binding</keyword>
<dbReference type="PANTHER" id="PTHR45637">
    <property type="entry name" value="FLIPPASE KINASE 1-RELATED"/>
    <property type="match status" value="1"/>
</dbReference>
<comment type="catalytic activity">
    <reaction evidence="8">
        <text>L-seryl-[protein] + ATP = O-phospho-L-seryl-[protein] + ADP + H(+)</text>
        <dbReference type="Rhea" id="RHEA:17989"/>
        <dbReference type="Rhea" id="RHEA-COMP:9863"/>
        <dbReference type="Rhea" id="RHEA-COMP:11604"/>
        <dbReference type="ChEBI" id="CHEBI:15378"/>
        <dbReference type="ChEBI" id="CHEBI:29999"/>
        <dbReference type="ChEBI" id="CHEBI:30616"/>
        <dbReference type="ChEBI" id="CHEBI:83421"/>
        <dbReference type="ChEBI" id="CHEBI:456216"/>
        <dbReference type="EC" id="2.7.11.1"/>
    </reaction>
</comment>
<name>A0A2K3MI86_TRIPR</name>
<dbReference type="InterPro" id="IPR011009">
    <property type="entry name" value="Kinase-like_dom_sf"/>
</dbReference>
<evidence type="ECO:0000256" key="5">
    <source>
        <dbReference type="ARBA" id="ARBA00022777"/>
    </source>
</evidence>
<evidence type="ECO:0000256" key="6">
    <source>
        <dbReference type="ARBA" id="ARBA00022840"/>
    </source>
</evidence>
<dbReference type="EMBL" id="ASHM01062887">
    <property type="protein sequence ID" value="PNX90459.1"/>
    <property type="molecule type" value="Genomic_DNA"/>
</dbReference>
<dbReference type="Proteomes" id="UP000236291">
    <property type="component" value="Unassembled WGS sequence"/>
</dbReference>
<dbReference type="SMART" id="SM00220">
    <property type="entry name" value="S_TKc"/>
    <property type="match status" value="1"/>
</dbReference>
<keyword evidence="5 10" id="KW-0418">Kinase</keyword>
<evidence type="ECO:0000313" key="11">
    <source>
        <dbReference type="Proteomes" id="UP000236291"/>
    </source>
</evidence>
<keyword evidence="2" id="KW-0723">Serine/threonine-protein kinase</keyword>
<protein>
    <recommendedName>
        <fullName evidence="1">non-specific serine/threonine protein kinase</fullName>
        <ecNumber evidence="1">2.7.11.1</ecNumber>
    </recommendedName>
</protein>
<dbReference type="AlphaFoldDB" id="A0A2K3MI86"/>
<reference evidence="10 11" key="1">
    <citation type="journal article" date="2014" name="Am. J. Bot.">
        <title>Genome assembly and annotation for red clover (Trifolium pratense; Fabaceae).</title>
        <authorList>
            <person name="Istvanek J."/>
            <person name="Jaros M."/>
            <person name="Krenek A."/>
            <person name="Repkova J."/>
        </authorList>
    </citation>
    <scope>NUCLEOTIDE SEQUENCE [LARGE SCALE GENOMIC DNA]</scope>
    <source>
        <strain evidence="11">cv. Tatra</strain>
        <tissue evidence="10">Young leaves</tissue>
    </source>
</reference>
<accession>A0A2K3MI86</accession>
<evidence type="ECO:0000256" key="4">
    <source>
        <dbReference type="ARBA" id="ARBA00022741"/>
    </source>
</evidence>
<keyword evidence="6" id="KW-0067">ATP-binding</keyword>
<proteinExistence type="predicted"/>
<feature type="non-terminal residue" evidence="10">
    <location>
        <position position="177"/>
    </location>
</feature>
<feature type="domain" description="Protein kinase" evidence="9">
    <location>
        <begin position="70"/>
        <end position="177"/>
    </location>
</feature>
<keyword evidence="3" id="KW-0808">Transferase</keyword>
<reference evidence="10 11" key="2">
    <citation type="journal article" date="2017" name="Front. Plant Sci.">
        <title>Gene Classification and Mining of Molecular Markers Useful in Red Clover (Trifolium pratense) Breeding.</title>
        <authorList>
            <person name="Istvanek J."/>
            <person name="Dluhosova J."/>
            <person name="Dluhos P."/>
            <person name="Patkova L."/>
            <person name="Nedelnik J."/>
            <person name="Repkova J."/>
        </authorList>
    </citation>
    <scope>NUCLEOTIDE SEQUENCE [LARGE SCALE GENOMIC DNA]</scope>
    <source>
        <strain evidence="11">cv. Tatra</strain>
        <tissue evidence="10">Young leaves</tissue>
    </source>
</reference>
<dbReference type="GO" id="GO:0005524">
    <property type="term" value="F:ATP binding"/>
    <property type="evidence" value="ECO:0007669"/>
    <property type="project" value="UniProtKB-KW"/>
</dbReference>
<evidence type="ECO:0000256" key="8">
    <source>
        <dbReference type="ARBA" id="ARBA00048679"/>
    </source>
</evidence>
<evidence type="ECO:0000256" key="7">
    <source>
        <dbReference type="ARBA" id="ARBA00047899"/>
    </source>
</evidence>
<dbReference type="GO" id="GO:0004674">
    <property type="term" value="F:protein serine/threonine kinase activity"/>
    <property type="evidence" value="ECO:0007669"/>
    <property type="project" value="UniProtKB-KW"/>
</dbReference>